<comment type="caution">
    <text evidence="1">The sequence shown here is derived from an EMBL/GenBank/DDBJ whole genome shotgun (WGS) entry which is preliminary data.</text>
</comment>
<dbReference type="RefSeq" id="WP_219689358.1">
    <property type="nucleotide sequence ID" value="NZ_WMBF01000147.1"/>
</dbReference>
<gene>
    <name evidence="1" type="ORF">GKQ77_15490</name>
</gene>
<dbReference type="EMBL" id="WMBF01000147">
    <property type="protein sequence ID" value="MBW5422953.1"/>
    <property type="molecule type" value="Genomic_DNA"/>
</dbReference>
<organism evidence="1 2">
    <name type="scientific">Streptomyces anatolicus</name>
    <dbReference type="NCBI Taxonomy" id="2675858"/>
    <lineage>
        <taxon>Bacteria</taxon>
        <taxon>Bacillati</taxon>
        <taxon>Actinomycetota</taxon>
        <taxon>Actinomycetes</taxon>
        <taxon>Kitasatosporales</taxon>
        <taxon>Streptomycetaceae</taxon>
        <taxon>Streptomyces</taxon>
    </lineage>
</organism>
<proteinExistence type="predicted"/>
<reference evidence="1 2" key="1">
    <citation type="submission" date="2019-11" db="EMBL/GenBank/DDBJ databases">
        <authorList>
            <person name="Ay H."/>
        </authorList>
    </citation>
    <scope>NUCLEOTIDE SEQUENCE [LARGE SCALE GENOMIC DNA]</scope>
    <source>
        <strain evidence="1 2">BG9H</strain>
    </source>
</reference>
<name>A0ABS6YNH5_9ACTN</name>
<keyword evidence="2" id="KW-1185">Reference proteome</keyword>
<evidence type="ECO:0000313" key="2">
    <source>
        <dbReference type="Proteomes" id="UP001197114"/>
    </source>
</evidence>
<sequence length="59" mass="6653">MLEGFAEGRMWKRLDKRSGESFARDQQARMCTVTRPGTYRHCLLVPDGAAPLAEVELLS</sequence>
<dbReference type="Proteomes" id="UP001197114">
    <property type="component" value="Unassembled WGS sequence"/>
</dbReference>
<evidence type="ECO:0000313" key="1">
    <source>
        <dbReference type="EMBL" id="MBW5422953.1"/>
    </source>
</evidence>
<accession>A0ABS6YNH5</accession>
<protein>
    <submittedName>
        <fullName evidence="1">Uncharacterized protein</fullName>
    </submittedName>
</protein>